<reference evidence="1" key="1">
    <citation type="submission" date="2023-03" db="EMBL/GenBank/DDBJ databases">
        <authorList>
            <person name="Cremers G."/>
            <person name="Picone N."/>
        </authorList>
    </citation>
    <scope>NUCLEOTIDE SEQUENCE</scope>
    <source>
        <strain evidence="1">Sample_alias</strain>
    </source>
</reference>
<evidence type="ECO:0000313" key="1">
    <source>
        <dbReference type="EMBL" id="CAI9085302.1"/>
    </source>
</evidence>
<evidence type="ECO:0000313" key="2">
    <source>
        <dbReference type="Proteomes" id="UP001161497"/>
    </source>
</evidence>
<organism evidence="1 2">
    <name type="scientific">Candidatus Methylacidiphilum fumarolicum</name>
    <dbReference type="NCBI Taxonomy" id="591154"/>
    <lineage>
        <taxon>Bacteria</taxon>
        <taxon>Pseudomonadati</taxon>
        <taxon>Verrucomicrobiota</taxon>
        <taxon>Methylacidiphilae</taxon>
        <taxon>Methylacidiphilales</taxon>
        <taxon>Methylacidiphilaceae</taxon>
        <taxon>Methylacidiphilum (ex Ratnadevi et al. 2023)</taxon>
    </lineage>
</organism>
<gene>
    <name evidence="1" type="ORF">MFUM_0927</name>
</gene>
<proteinExistence type="predicted"/>
<name>A0ABM9ICB3_9BACT</name>
<dbReference type="EMBL" id="OX458932">
    <property type="protein sequence ID" value="CAI9085302.1"/>
    <property type="molecule type" value="Genomic_DNA"/>
</dbReference>
<sequence>MHPLAFGQVVLFLLFLHMIFRELREQLPKPSSLFLSVIICANFRK</sequence>
<protein>
    <submittedName>
        <fullName evidence="1">Uncharacterized protein</fullName>
    </submittedName>
</protein>
<keyword evidence="2" id="KW-1185">Reference proteome</keyword>
<accession>A0ABM9ICB3</accession>
<dbReference type="Proteomes" id="UP001161497">
    <property type="component" value="Chromosome"/>
</dbReference>